<evidence type="ECO:0000313" key="1">
    <source>
        <dbReference type="EMBL" id="MCE5172062.1"/>
    </source>
</evidence>
<sequence>MDEDDLAYSIKVMETALQKKGFADMSGYRFGDEVAKAQGYAPVGLYYGPYPG</sequence>
<accession>A0ABS8YLH7</accession>
<proteinExistence type="predicted"/>
<dbReference type="RefSeq" id="WP_233698357.1">
    <property type="nucleotide sequence ID" value="NZ_JAJNBZ010000023.1"/>
</dbReference>
<gene>
    <name evidence="1" type="ORF">LQV63_22525</name>
</gene>
<protein>
    <submittedName>
        <fullName evidence="1">Uncharacterized protein</fullName>
    </submittedName>
</protein>
<reference evidence="1 2" key="1">
    <citation type="submission" date="2021-11" db="EMBL/GenBank/DDBJ databases">
        <title>Draft genome sequence of Paenibacillus profundus YoMME, a new Gram-positive bacteria with exoelectrogenic properties.</title>
        <authorList>
            <person name="Hubenova Y."/>
            <person name="Hubenova E."/>
            <person name="Manasiev Y."/>
            <person name="Peykov S."/>
            <person name="Mitov M."/>
        </authorList>
    </citation>
    <scope>NUCLEOTIDE SEQUENCE [LARGE SCALE GENOMIC DNA]</scope>
    <source>
        <strain evidence="1 2">YoMME</strain>
    </source>
</reference>
<dbReference type="Proteomes" id="UP001199916">
    <property type="component" value="Unassembled WGS sequence"/>
</dbReference>
<comment type="caution">
    <text evidence="1">The sequence shown here is derived from an EMBL/GenBank/DDBJ whole genome shotgun (WGS) entry which is preliminary data.</text>
</comment>
<name>A0ABS8YLH7_9BACL</name>
<evidence type="ECO:0000313" key="2">
    <source>
        <dbReference type="Proteomes" id="UP001199916"/>
    </source>
</evidence>
<dbReference type="EMBL" id="JAJNBZ010000023">
    <property type="protein sequence ID" value="MCE5172062.1"/>
    <property type="molecule type" value="Genomic_DNA"/>
</dbReference>
<organism evidence="1 2">
    <name type="scientific">Paenibacillus profundus</name>
    <dbReference type="NCBI Taxonomy" id="1173085"/>
    <lineage>
        <taxon>Bacteria</taxon>
        <taxon>Bacillati</taxon>
        <taxon>Bacillota</taxon>
        <taxon>Bacilli</taxon>
        <taxon>Bacillales</taxon>
        <taxon>Paenibacillaceae</taxon>
        <taxon>Paenibacillus</taxon>
    </lineage>
</organism>
<keyword evidence="2" id="KW-1185">Reference proteome</keyword>